<keyword evidence="10" id="KW-0347">Helicase</keyword>
<evidence type="ECO:0000256" key="2">
    <source>
        <dbReference type="ARBA" id="ARBA00022741"/>
    </source>
</evidence>
<evidence type="ECO:0000256" key="7">
    <source>
        <dbReference type="PROSITE-ProRule" id="PRU00175"/>
    </source>
</evidence>
<dbReference type="InterPro" id="IPR052583">
    <property type="entry name" value="ATP-helicase/E3_Ub-Ligase"/>
</dbReference>
<dbReference type="InterPro" id="IPR000330">
    <property type="entry name" value="SNF2_N"/>
</dbReference>
<feature type="region of interest" description="Disordered" evidence="8">
    <location>
        <begin position="479"/>
        <end position="572"/>
    </location>
</feature>
<keyword evidence="3 7" id="KW-0863">Zinc-finger</keyword>
<feature type="compositionally biased region" description="Polar residues" evidence="8">
    <location>
        <begin position="1724"/>
        <end position="1745"/>
    </location>
</feature>
<reference evidence="10 11" key="1">
    <citation type="submission" date="2017-02" db="EMBL/GenBank/DDBJ databases">
        <authorList>
            <person name="Peterson S.W."/>
        </authorList>
    </citation>
    <scope>NUCLEOTIDE SEQUENCE [LARGE SCALE GENOMIC DNA]</scope>
    <source>
        <strain evidence="10 11">SRS1_H2-8</strain>
    </source>
</reference>
<gene>
    <name evidence="10" type="ORF">SRS1_11800</name>
</gene>
<feature type="region of interest" description="Disordered" evidence="8">
    <location>
        <begin position="1168"/>
        <end position="1246"/>
    </location>
</feature>
<dbReference type="InterPro" id="IPR001650">
    <property type="entry name" value="Helicase_C-like"/>
</dbReference>
<evidence type="ECO:0000256" key="4">
    <source>
        <dbReference type="ARBA" id="ARBA00022801"/>
    </source>
</evidence>
<feature type="region of interest" description="Disordered" evidence="8">
    <location>
        <begin position="1834"/>
        <end position="1853"/>
    </location>
</feature>
<evidence type="ECO:0000256" key="5">
    <source>
        <dbReference type="ARBA" id="ARBA00022833"/>
    </source>
</evidence>
<dbReference type="Proteomes" id="UP000239563">
    <property type="component" value="Chromosome I"/>
</dbReference>
<evidence type="ECO:0000256" key="1">
    <source>
        <dbReference type="ARBA" id="ARBA00022723"/>
    </source>
</evidence>
<feature type="compositionally biased region" description="Basic and acidic residues" evidence="8">
    <location>
        <begin position="1285"/>
        <end position="1294"/>
    </location>
</feature>
<accession>A0A2N8U6Z0</accession>
<feature type="compositionally biased region" description="Low complexity" evidence="8">
    <location>
        <begin position="11"/>
        <end position="27"/>
    </location>
</feature>
<dbReference type="PANTHER" id="PTHR45865:SF1">
    <property type="entry name" value="E3 UBIQUITIN-PROTEIN LIGASE SHPRH"/>
    <property type="match status" value="1"/>
</dbReference>
<dbReference type="PROSITE" id="PS00518">
    <property type="entry name" value="ZF_RING_1"/>
    <property type="match status" value="1"/>
</dbReference>
<dbReference type="InterPro" id="IPR027417">
    <property type="entry name" value="P-loop_NTPase"/>
</dbReference>
<feature type="compositionally biased region" description="Low complexity" evidence="8">
    <location>
        <begin position="1172"/>
        <end position="1184"/>
    </location>
</feature>
<dbReference type="GO" id="GO:0005524">
    <property type="term" value="F:ATP binding"/>
    <property type="evidence" value="ECO:0007669"/>
    <property type="project" value="InterPro"/>
</dbReference>
<dbReference type="InterPro" id="IPR038718">
    <property type="entry name" value="SNF2-like_sf"/>
</dbReference>
<dbReference type="InterPro" id="IPR018957">
    <property type="entry name" value="Znf_C3HC4_RING-type"/>
</dbReference>
<feature type="compositionally biased region" description="Basic and acidic residues" evidence="8">
    <location>
        <begin position="135"/>
        <end position="145"/>
    </location>
</feature>
<dbReference type="GO" id="GO:0004386">
    <property type="term" value="F:helicase activity"/>
    <property type="evidence" value="ECO:0007669"/>
    <property type="project" value="UniProtKB-KW"/>
</dbReference>
<name>A0A2N8U6Z0_9BASI</name>
<dbReference type="InterPro" id="IPR013083">
    <property type="entry name" value="Znf_RING/FYVE/PHD"/>
</dbReference>
<dbReference type="GO" id="GO:0008270">
    <property type="term" value="F:zinc ion binding"/>
    <property type="evidence" value="ECO:0007669"/>
    <property type="project" value="UniProtKB-KW"/>
</dbReference>
<evidence type="ECO:0000313" key="11">
    <source>
        <dbReference type="Proteomes" id="UP000239563"/>
    </source>
</evidence>
<feature type="compositionally biased region" description="Low complexity" evidence="8">
    <location>
        <begin position="1714"/>
        <end position="1723"/>
    </location>
</feature>
<dbReference type="Pfam" id="PF00271">
    <property type="entry name" value="Helicase_C"/>
    <property type="match status" value="1"/>
</dbReference>
<dbReference type="PANTHER" id="PTHR45865">
    <property type="entry name" value="E3 UBIQUITIN-PROTEIN LIGASE SHPRH FAMILY MEMBER"/>
    <property type="match status" value="1"/>
</dbReference>
<dbReference type="InterPro" id="IPR049730">
    <property type="entry name" value="SNF2/RAD54-like_C"/>
</dbReference>
<dbReference type="PROSITE" id="PS50089">
    <property type="entry name" value="ZF_RING_2"/>
    <property type="match status" value="1"/>
</dbReference>
<sequence>MVTTRRRKAAAAEAETASAPSSKSAAKGGRKPPAGSKAETPETPPSTESVSLRPEVDEAEANGAKPEPRADVPTIPLFDFDLPLELEIPYGSRVSAFNPAPYEALKTKLQRWFPDLAASRDDQDEHLSQEATSDVSHDSKLDGKHAGGKAKKSPPSSKKNAKVNQSKRKGKAKAKAEKLECIHLEVEFVPQAMSDYDLQLPRSWRGWSGTVNYKPHNAFAVVALAPPDYMPDPVERKRKSPAKVEDAASDEDQPMFDDDQDDPETLLLGYIVPSALKDTAHPLAHIDASLMSKEWIQLYGEVTLTPPFLPPESEVFGPAAFEASHKRGSTASSSVAMKPEPGVDPMANLFGAPQPFGSGNRAIMSGANVPSTRLLGILSVQVGLEPAALQYGMGDEKVDGFVESNADLKNTAAEGSLGLAKALRQAIPSIVDWQHSFIELDMDAHSFWDRNESFYKLPPKQSTLARHLVLDKLDSVDLPVASPSKSPAKKRKSSSNGSRASRASRVSLLTVPSPVITDDDEYRDDGTGGCPCPECMDRQRGLAPPRPAEPPRPKLDVLPLGEQISSSDPRLGDINDPKFLPLDLNVASLLEACRPPSDGPQVFPPADVIPTPLLGYQARCLAWMIKRETVVDEDVGHLMPNWFPLRCKSAAHIMQRRLQLEAEREALLDAMQRGLSRSRRVVNVKAAQAATAVDTNGVQSSTSTIAHGSLKREPFIDPADQAFYYDQVSGLLSLRRFSCRPSEPGGALCESMGLGKTLESLSLIAAHPRPDNPDLLAYDTSRSARMIAEMEPSERPFVSRATLVVCPAALVEQWMDEIHKHFRSRSTFAMDESEDATALNQQPGVIRYRHADFAWDVRSRRSDVRALAESKLVEPDIVVATYEELAFQLAESHRVPHSDDQVRTPLLEVLFWRILLDEAQIVAGASGKATNMVHELWRSNCWMVTGTPVTKGIGDIQGIFAFMDHDPFAAPRFFREILQQPFSRGCVEGIRRLRAILPRFVWRHTQAHVEDEIVLPPCKSEVLELPLKHIERLFYDKEVGKYRQTYTKQAVRGIANVAQPTFLVHLRQLLSHPQVADEFMYSHNYSRLSFAELFRRFCQQAESELDTIRMQVVSSTLQLTWGHDFREAEKDKRHWRGGPTPLNDSEGICKLLNGALRVVTMALDEQTRAKMASSSSEGSQQSAEPNAEAQASETADPSAEVGIDTDVSGNDDANNIVDAGGPDSSASTSAPSTDAAGQQGSAPAETAARVNLTWEEANYWLRTLLAKHADPASGGSVVEQVEPPTRWDPERPTRTFYDKEFKNATDASVDLKDARYHLVVQDAGAEDMNEEEYLAQLEAEQSGKRSNSSNGPRKKAKRDAAFEPGLLKKSRLRGKASQRQIERVWLYKPKERLETTHARLLLQQAALPGKEHEVAFLREQMLELAAASGTDGGQAAGTSDAATVDAGSECQICYEPKLQIGVLPCYHSFCVNCIDTLCENKSRSSYSYSYDRPRCPSCRLAFTRNQVTRVMERGRSASADGTEAVVGDWSGKISGLIVDLKARLSQDATHKAVVFSHWPKMLTFVRDALVQNDVTAVVFGGNEAKQAEALRAIRDDDHVHVILVPFRASAGAAGLTLTSCDLAYLMEPALDAALEAQAVGRIHRIGQRRETTIIRVKMKDTIEDAVMRIADERSHRGMALAAHVEPSTQAAPAAAEPVTSSAAAAVAAGAGAATGQSATPSSSRTTVTQAQASTGTSAKSEQQGGQRAAALTTDLRERSIKSSVAASVGIGRESDNTSLTMVEVSLILGFDIEEEKRKARERRESLLQRAGYPFAGENLTERQLDFIEEELAWEEEEEDDFPLPDYPLGADLDDLDSWDEEEEAMMMMDGVDGVVEI</sequence>
<evidence type="ECO:0000256" key="6">
    <source>
        <dbReference type="ARBA" id="ARBA00022840"/>
    </source>
</evidence>
<feature type="compositionally biased region" description="Acidic residues" evidence="8">
    <location>
        <begin position="247"/>
        <end position="258"/>
    </location>
</feature>
<feature type="compositionally biased region" description="Low complexity" evidence="8">
    <location>
        <begin position="494"/>
        <end position="507"/>
    </location>
</feature>
<dbReference type="EMBL" id="LT795054">
    <property type="protein sequence ID" value="SJX60480.1"/>
    <property type="molecule type" value="Genomic_DNA"/>
</dbReference>
<dbReference type="InterPro" id="IPR017907">
    <property type="entry name" value="Znf_RING_CS"/>
</dbReference>
<feature type="region of interest" description="Disordered" evidence="8">
    <location>
        <begin position="1271"/>
        <end position="1294"/>
    </location>
</feature>
<dbReference type="SUPFAM" id="SSF52540">
    <property type="entry name" value="P-loop containing nucleoside triphosphate hydrolases"/>
    <property type="match status" value="2"/>
</dbReference>
<evidence type="ECO:0000259" key="9">
    <source>
        <dbReference type="PROSITE" id="PS50089"/>
    </source>
</evidence>
<feature type="region of interest" description="Disordered" evidence="8">
    <location>
        <begin position="1"/>
        <end position="75"/>
    </location>
</feature>
<feature type="compositionally biased region" description="Low complexity" evidence="8">
    <location>
        <begin position="1218"/>
        <end position="1237"/>
    </location>
</feature>
<proteinExistence type="predicted"/>
<keyword evidence="1" id="KW-0479">Metal-binding</keyword>
<keyword evidence="4" id="KW-0378">Hydrolase</keyword>
<dbReference type="Pfam" id="PF00176">
    <property type="entry name" value="SNF2-rel_dom"/>
    <property type="match status" value="1"/>
</dbReference>
<dbReference type="SUPFAM" id="SSF57850">
    <property type="entry name" value="RING/U-box"/>
    <property type="match status" value="1"/>
</dbReference>
<dbReference type="SMART" id="SM00487">
    <property type="entry name" value="DEXDc"/>
    <property type="match status" value="1"/>
</dbReference>
<evidence type="ECO:0000256" key="8">
    <source>
        <dbReference type="SAM" id="MobiDB-lite"/>
    </source>
</evidence>
<keyword evidence="2" id="KW-0547">Nucleotide-binding</keyword>
<feature type="compositionally biased region" description="Basic residues" evidence="8">
    <location>
        <begin position="159"/>
        <end position="173"/>
    </location>
</feature>
<evidence type="ECO:0000313" key="10">
    <source>
        <dbReference type="EMBL" id="SJX60480.1"/>
    </source>
</evidence>
<organism evidence="10 11">
    <name type="scientific">Sporisorium reilianum f. sp. reilianum</name>
    <dbReference type="NCBI Taxonomy" id="72559"/>
    <lineage>
        <taxon>Eukaryota</taxon>
        <taxon>Fungi</taxon>
        <taxon>Dikarya</taxon>
        <taxon>Basidiomycota</taxon>
        <taxon>Ustilaginomycotina</taxon>
        <taxon>Ustilaginomycetes</taxon>
        <taxon>Ustilaginales</taxon>
        <taxon>Ustilaginaceae</taxon>
        <taxon>Sporisorium</taxon>
    </lineage>
</organism>
<dbReference type="CDD" id="cd18070">
    <property type="entry name" value="DEXQc_SHPRH"/>
    <property type="match status" value="1"/>
</dbReference>
<dbReference type="Gene3D" id="3.30.40.10">
    <property type="entry name" value="Zinc/RING finger domain, C3HC4 (zinc finger)"/>
    <property type="match status" value="1"/>
</dbReference>
<feature type="region of interest" description="Disordered" evidence="8">
    <location>
        <begin position="1337"/>
        <end position="1362"/>
    </location>
</feature>
<feature type="region of interest" description="Disordered" evidence="8">
    <location>
        <begin position="232"/>
        <end position="258"/>
    </location>
</feature>
<keyword evidence="6" id="KW-0067">ATP-binding</keyword>
<dbReference type="GO" id="GO:0016787">
    <property type="term" value="F:hydrolase activity"/>
    <property type="evidence" value="ECO:0007669"/>
    <property type="project" value="UniProtKB-KW"/>
</dbReference>
<dbReference type="InterPro" id="IPR001841">
    <property type="entry name" value="Znf_RING"/>
</dbReference>
<dbReference type="Gene3D" id="3.40.50.300">
    <property type="entry name" value="P-loop containing nucleotide triphosphate hydrolases"/>
    <property type="match status" value="1"/>
</dbReference>
<dbReference type="InterPro" id="IPR014001">
    <property type="entry name" value="Helicase_ATP-bd"/>
</dbReference>
<protein>
    <submittedName>
        <fullName evidence="10">Related to SNF2 family helicase/ATPase</fullName>
    </submittedName>
</protein>
<keyword evidence="5" id="KW-0862">Zinc</keyword>
<feature type="region of interest" description="Disordered" evidence="8">
    <location>
        <begin position="1714"/>
        <end position="1754"/>
    </location>
</feature>
<dbReference type="SMART" id="SM00184">
    <property type="entry name" value="RING"/>
    <property type="match status" value="1"/>
</dbReference>
<dbReference type="Pfam" id="PF00097">
    <property type="entry name" value="zf-C3HC4"/>
    <property type="match status" value="1"/>
</dbReference>
<feature type="region of interest" description="Disordered" evidence="8">
    <location>
        <begin position="120"/>
        <end position="174"/>
    </location>
</feature>
<dbReference type="CDD" id="cd18793">
    <property type="entry name" value="SF2_C_SNF"/>
    <property type="match status" value="1"/>
</dbReference>
<feature type="domain" description="RING-type" evidence="9">
    <location>
        <begin position="1450"/>
        <end position="1499"/>
    </location>
</feature>
<dbReference type="Gene3D" id="3.40.50.10810">
    <property type="entry name" value="Tandem AAA-ATPase domain"/>
    <property type="match status" value="1"/>
</dbReference>
<evidence type="ECO:0000256" key="3">
    <source>
        <dbReference type="ARBA" id="ARBA00022771"/>
    </source>
</evidence>